<feature type="region of interest" description="Disordered" evidence="1">
    <location>
        <begin position="1"/>
        <end position="22"/>
    </location>
</feature>
<accession>A0AAV7RCU1</accession>
<name>A0AAV7RCU1_PLEWA</name>
<proteinExistence type="predicted"/>
<evidence type="ECO:0000256" key="1">
    <source>
        <dbReference type="SAM" id="MobiDB-lite"/>
    </source>
</evidence>
<dbReference type="AlphaFoldDB" id="A0AAV7RCU1"/>
<dbReference type="Proteomes" id="UP001066276">
    <property type="component" value="Chromosome 5"/>
</dbReference>
<dbReference type="EMBL" id="JANPWB010000009">
    <property type="protein sequence ID" value="KAJ1148678.1"/>
    <property type="molecule type" value="Genomic_DNA"/>
</dbReference>
<comment type="caution">
    <text evidence="2">The sequence shown here is derived from an EMBL/GenBank/DDBJ whole genome shotgun (WGS) entry which is preliminary data.</text>
</comment>
<gene>
    <name evidence="2" type="ORF">NDU88_001506</name>
</gene>
<sequence length="87" mass="9604">MQTETHSSSGERLEPYSSRNTPVTPLACHFCKRSCDAVCSREPPGQHCVTGYFRLTPPACLQCAGFQACFYDTQMFSELELASLCSS</sequence>
<reference evidence="2" key="1">
    <citation type="journal article" date="2022" name="bioRxiv">
        <title>Sequencing and chromosome-scale assembly of the giantPleurodeles waltlgenome.</title>
        <authorList>
            <person name="Brown T."/>
            <person name="Elewa A."/>
            <person name="Iarovenko S."/>
            <person name="Subramanian E."/>
            <person name="Araus A.J."/>
            <person name="Petzold A."/>
            <person name="Susuki M."/>
            <person name="Suzuki K.-i.T."/>
            <person name="Hayashi T."/>
            <person name="Toyoda A."/>
            <person name="Oliveira C."/>
            <person name="Osipova E."/>
            <person name="Leigh N.D."/>
            <person name="Simon A."/>
            <person name="Yun M.H."/>
        </authorList>
    </citation>
    <scope>NUCLEOTIDE SEQUENCE</scope>
    <source>
        <strain evidence="2">20211129_DDA</strain>
        <tissue evidence="2">Liver</tissue>
    </source>
</reference>
<keyword evidence="3" id="KW-1185">Reference proteome</keyword>
<evidence type="ECO:0000313" key="2">
    <source>
        <dbReference type="EMBL" id="KAJ1148678.1"/>
    </source>
</evidence>
<evidence type="ECO:0000313" key="3">
    <source>
        <dbReference type="Proteomes" id="UP001066276"/>
    </source>
</evidence>
<organism evidence="2 3">
    <name type="scientific">Pleurodeles waltl</name>
    <name type="common">Iberian ribbed newt</name>
    <dbReference type="NCBI Taxonomy" id="8319"/>
    <lineage>
        <taxon>Eukaryota</taxon>
        <taxon>Metazoa</taxon>
        <taxon>Chordata</taxon>
        <taxon>Craniata</taxon>
        <taxon>Vertebrata</taxon>
        <taxon>Euteleostomi</taxon>
        <taxon>Amphibia</taxon>
        <taxon>Batrachia</taxon>
        <taxon>Caudata</taxon>
        <taxon>Salamandroidea</taxon>
        <taxon>Salamandridae</taxon>
        <taxon>Pleurodelinae</taxon>
        <taxon>Pleurodeles</taxon>
    </lineage>
</organism>
<protein>
    <submittedName>
        <fullName evidence="2">Uncharacterized protein</fullName>
    </submittedName>
</protein>